<dbReference type="PROSITE" id="PS51068">
    <property type="entry name" value="FPG_CAT"/>
    <property type="match status" value="1"/>
</dbReference>
<evidence type="ECO:0000256" key="11">
    <source>
        <dbReference type="ARBA" id="ARBA00023239"/>
    </source>
</evidence>
<keyword evidence="5" id="KW-0227">DNA damage</keyword>
<evidence type="ECO:0000256" key="10">
    <source>
        <dbReference type="ARBA" id="ARBA00023204"/>
    </source>
</evidence>
<organism evidence="17 18">
    <name type="scientific">Georgenia thermotolerans</name>
    <dbReference type="NCBI Taxonomy" id="527326"/>
    <lineage>
        <taxon>Bacteria</taxon>
        <taxon>Bacillati</taxon>
        <taxon>Actinomycetota</taxon>
        <taxon>Actinomycetes</taxon>
        <taxon>Micrococcales</taxon>
        <taxon>Bogoriellaceae</taxon>
        <taxon>Georgenia</taxon>
    </lineage>
</organism>
<dbReference type="EC" id="4.2.99.18" evidence="3"/>
<accession>A0A7J5USR1</accession>
<keyword evidence="13" id="KW-0326">Glycosidase</keyword>
<keyword evidence="7" id="KW-0378">Hydrolase</keyword>
<protein>
    <recommendedName>
        <fullName evidence="3">DNA-(apurinic or apyrimidinic site) lyase</fullName>
        <ecNumber evidence="3">4.2.99.18</ecNumber>
    </recommendedName>
</protein>
<evidence type="ECO:0000256" key="7">
    <source>
        <dbReference type="ARBA" id="ARBA00022801"/>
    </source>
</evidence>
<name>A0A7J5USR1_9MICO</name>
<dbReference type="SUPFAM" id="SSF81624">
    <property type="entry name" value="N-terminal domain of MutM-like DNA repair proteins"/>
    <property type="match status" value="1"/>
</dbReference>
<dbReference type="PROSITE" id="PS51066">
    <property type="entry name" value="ZF_FPG_2"/>
    <property type="match status" value="1"/>
</dbReference>
<dbReference type="SMART" id="SM01232">
    <property type="entry name" value="H2TH"/>
    <property type="match status" value="1"/>
</dbReference>
<dbReference type="Pfam" id="PF06827">
    <property type="entry name" value="zf-FPG_IleRS"/>
    <property type="match status" value="1"/>
</dbReference>
<dbReference type="AlphaFoldDB" id="A0A7J5USR1"/>
<feature type="domain" description="Formamidopyrimidine-DNA glycosylase catalytic" evidence="16">
    <location>
        <begin position="2"/>
        <end position="91"/>
    </location>
</feature>
<dbReference type="SUPFAM" id="SSF57716">
    <property type="entry name" value="Glucocorticoid receptor-like (DNA-binding domain)"/>
    <property type="match status" value="1"/>
</dbReference>
<dbReference type="InterPro" id="IPR035937">
    <property type="entry name" value="FPG_N"/>
</dbReference>
<evidence type="ECO:0000256" key="2">
    <source>
        <dbReference type="ARBA" id="ARBA00009409"/>
    </source>
</evidence>
<reference evidence="17 18" key="1">
    <citation type="submission" date="2019-10" db="EMBL/GenBank/DDBJ databases">
        <title>Georgenia wutianyii sp. nov. and Georgenia yuyongxinii sp. nov. isolated from plateau pika (Ochotona curzoniae) in the Qinghai-Tibet plateau of China.</title>
        <authorList>
            <person name="Tian Z."/>
        </authorList>
    </citation>
    <scope>NUCLEOTIDE SEQUENCE [LARGE SCALE GENOMIC DNA]</scope>
    <source>
        <strain evidence="17 18">DSM 21501</strain>
    </source>
</reference>
<feature type="domain" description="FPG-type" evidence="15">
    <location>
        <begin position="223"/>
        <end position="255"/>
    </location>
</feature>
<dbReference type="PANTHER" id="PTHR42697">
    <property type="entry name" value="ENDONUCLEASE 8"/>
    <property type="match status" value="1"/>
</dbReference>
<evidence type="ECO:0000256" key="8">
    <source>
        <dbReference type="ARBA" id="ARBA00022833"/>
    </source>
</evidence>
<evidence type="ECO:0000256" key="6">
    <source>
        <dbReference type="ARBA" id="ARBA00022771"/>
    </source>
</evidence>
<dbReference type="GO" id="GO:0000703">
    <property type="term" value="F:oxidized pyrimidine nucleobase lesion DNA N-glycosylase activity"/>
    <property type="evidence" value="ECO:0007669"/>
    <property type="project" value="TreeGrafter"/>
</dbReference>
<dbReference type="Pfam" id="PF01149">
    <property type="entry name" value="Fapy_DNA_glyco"/>
    <property type="match status" value="1"/>
</dbReference>
<keyword evidence="8" id="KW-0862">Zinc</keyword>
<dbReference type="InterPro" id="IPR012319">
    <property type="entry name" value="FPG_cat"/>
</dbReference>
<keyword evidence="6 14" id="KW-0863">Zinc-finger</keyword>
<keyword evidence="10" id="KW-0234">DNA repair</keyword>
<dbReference type="RefSeq" id="WP_152202281.1">
    <property type="nucleotide sequence ID" value="NZ_VUKF01000012.1"/>
</dbReference>
<dbReference type="InterPro" id="IPR000214">
    <property type="entry name" value="Znf_DNA_glyclase/AP_lyase"/>
</dbReference>
<dbReference type="GO" id="GO:0140078">
    <property type="term" value="F:class I DNA-(apurinic or apyrimidinic site) endonuclease activity"/>
    <property type="evidence" value="ECO:0007669"/>
    <property type="project" value="UniProtKB-EC"/>
</dbReference>
<gene>
    <name evidence="17" type="ORF">GB883_04505</name>
</gene>
<dbReference type="SMART" id="SM00898">
    <property type="entry name" value="Fapy_DNA_glyco"/>
    <property type="match status" value="1"/>
</dbReference>
<dbReference type="Proteomes" id="UP000451860">
    <property type="component" value="Unassembled WGS sequence"/>
</dbReference>
<dbReference type="SUPFAM" id="SSF46946">
    <property type="entry name" value="S13-like H2TH domain"/>
    <property type="match status" value="1"/>
</dbReference>
<keyword evidence="11" id="KW-0456">Lyase</keyword>
<comment type="similarity">
    <text evidence="2">Belongs to the FPG family.</text>
</comment>
<proteinExistence type="inferred from homology"/>
<comment type="cofactor">
    <cofactor evidence="1">
        <name>Zn(2+)</name>
        <dbReference type="ChEBI" id="CHEBI:29105"/>
    </cofactor>
</comment>
<evidence type="ECO:0000259" key="15">
    <source>
        <dbReference type="PROSITE" id="PS51066"/>
    </source>
</evidence>
<dbReference type="GO" id="GO:0008270">
    <property type="term" value="F:zinc ion binding"/>
    <property type="evidence" value="ECO:0007669"/>
    <property type="project" value="UniProtKB-KW"/>
</dbReference>
<evidence type="ECO:0000256" key="13">
    <source>
        <dbReference type="ARBA" id="ARBA00023295"/>
    </source>
</evidence>
<keyword evidence="9" id="KW-0238">DNA-binding</keyword>
<keyword evidence="18" id="KW-1185">Reference proteome</keyword>
<dbReference type="EMBL" id="WHJE01000012">
    <property type="protein sequence ID" value="KAE8765310.1"/>
    <property type="molecule type" value="Genomic_DNA"/>
</dbReference>
<dbReference type="Gene3D" id="3.20.190.10">
    <property type="entry name" value="MutM-like, N-terminal"/>
    <property type="match status" value="1"/>
</dbReference>
<evidence type="ECO:0000256" key="3">
    <source>
        <dbReference type="ARBA" id="ARBA00012720"/>
    </source>
</evidence>
<dbReference type="GO" id="GO:0003684">
    <property type="term" value="F:damaged DNA binding"/>
    <property type="evidence" value="ECO:0007669"/>
    <property type="project" value="InterPro"/>
</dbReference>
<dbReference type="OrthoDB" id="9800855at2"/>
<comment type="caution">
    <text evidence="17">The sequence shown here is derived from an EMBL/GenBank/DDBJ whole genome shotgun (WGS) entry which is preliminary data.</text>
</comment>
<dbReference type="Gene3D" id="1.10.8.50">
    <property type="match status" value="1"/>
</dbReference>
<dbReference type="PANTHER" id="PTHR42697:SF1">
    <property type="entry name" value="ENDONUCLEASE 8"/>
    <property type="match status" value="1"/>
</dbReference>
<dbReference type="Pfam" id="PF06831">
    <property type="entry name" value="H2TH"/>
    <property type="match status" value="1"/>
</dbReference>
<evidence type="ECO:0000256" key="12">
    <source>
        <dbReference type="ARBA" id="ARBA00023268"/>
    </source>
</evidence>
<dbReference type="InterPro" id="IPR010663">
    <property type="entry name" value="Znf_FPG/IleRS"/>
</dbReference>
<evidence type="ECO:0000256" key="9">
    <source>
        <dbReference type="ARBA" id="ARBA00023125"/>
    </source>
</evidence>
<dbReference type="InterPro" id="IPR010979">
    <property type="entry name" value="Ribosomal_uS13-like_H2TH"/>
</dbReference>
<evidence type="ECO:0000313" key="18">
    <source>
        <dbReference type="Proteomes" id="UP000451860"/>
    </source>
</evidence>
<dbReference type="InterPro" id="IPR015886">
    <property type="entry name" value="H2TH_FPG"/>
</dbReference>
<evidence type="ECO:0000259" key="16">
    <source>
        <dbReference type="PROSITE" id="PS51068"/>
    </source>
</evidence>
<dbReference type="GO" id="GO:0006284">
    <property type="term" value="P:base-excision repair"/>
    <property type="evidence" value="ECO:0007669"/>
    <property type="project" value="InterPro"/>
</dbReference>
<sequence length="256" mass="27771">MPEGHTIHRLARDMAELVGTRVTATSPQGRVAAETVNGATVLDVDAVGKHLLVDTSGKRTVHVHLGMRGKWLRFSPVTGEPMRQVRLRLAADGVAWDLIAPSTCELLGPRERDALVGRLGPDPLRADADPAEARRRIVAFRGPIGAALLDQGVVAGVGNVFRAEALHACRIAPTRRAGDLSEAELEALWSTLARMMALAVEEGRIITVDDEDRLAVPEDRARRVYKQRSCYDCGTPIQTAEIGGRTSYSCPRCQAR</sequence>
<evidence type="ECO:0000313" key="17">
    <source>
        <dbReference type="EMBL" id="KAE8765310.1"/>
    </source>
</evidence>
<keyword evidence="12" id="KW-0511">Multifunctional enzyme</keyword>
<keyword evidence="4" id="KW-0479">Metal-binding</keyword>
<evidence type="ECO:0000256" key="5">
    <source>
        <dbReference type="ARBA" id="ARBA00022763"/>
    </source>
</evidence>
<evidence type="ECO:0000256" key="14">
    <source>
        <dbReference type="PROSITE-ProRule" id="PRU00391"/>
    </source>
</evidence>
<evidence type="ECO:0000256" key="1">
    <source>
        <dbReference type="ARBA" id="ARBA00001947"/>
    </source>
</evidence>
<evidence type="ECO:0000256" key="4">
    <source>
        <dbReference type="ARBA" id="ARBA00022723"/>
    </source>
</evidence>